<keyword evidence="1" id="KW-0812">Transmembrane</keyword>
<gene>
    <name evidence="2" type="ORF">ACFQ4M_06080</name>
</gene>
<keyword evidence="3" id="KW-1185">Reference proteome</keyword>
<feature type="transmembrane region" description="Helical" evidence="1">
    <location>
        <begin position="214"/>
        <end position="235"/>
    </location>
</feature>
<sequence>MQLNLKARDWHNWLSVLLVVPMLLVGFTSIFLAHKKELGLNDIDLTPYVAWLPGYGESGRRAQAPEVRSTATLTDGRVLIGTQNGLFEVVGTSAHAIPELGGDQIRDIAELPWGIVVAAKAGIWLSQDGRWQRVVAGDAWNAHRHPDGSVSVTLKDRGIVSSNDGREWSPPASLRAVLAGLPSTDMPDERVTLGKLMIDMHTGKAFLGKNAEWVWIDLLGFVWVFLGFTGLWLWWRTQTKKRDSALKRAQQAASVARITQ</sequence>
<comment type="caution">
    <text evidence="2">The sequence shown here is derived from an EMBL/GenBank/DDBJ whole genome shotgun (WGS) entry which is preliminary data.</text>
</comment>
<protein>
    <submittedName>
        <fullName evidence="2">PepSY domain-containing protein</fullName>
    </submittedName>
</protein>
<keyword evidence="1" id="KW-1133">Transmembrane helix</keyword>
<evidence type="ECO:0000313" key="2">
    <source>
        <dbReference type="EMBL" id="MFD1263147.1"/>
    </source>
</evidence>
<dbReference type="RefSeq" id="WP_277833697.1">
    <property type="nucleotide sequence ID" value="NZ_JARQZE010000009.1"/>
</dbReference>
<dbReference type="Proteomes" id="UP001597158">
    <property type="component" value="Unassembled WGS sequence"/>
</dbReference>
<dbReference type="InterPro" id="IPR005625">
    <property type="entry name" value="PepSY-ass_TM"/>
</dbReference>
<reference evidence="3" key="1">
    <citation type="journal article" date="2019" name="Int. J. Syst. Evol. Microbiol.">
        <title>The Global Catalogue of Microorganisms (GCM) 10K type strain sequencing project: providing services to taxonomists for standard genome sequencing and annotation.</title>
        <authorList>
            <consortium name="The Broad Institute Genomics Platform"/>
            <consortium name="The Broad Institute Genome Sequencing Center for Infectious Disease"/>
            <person name="Wu L."/>
            <person name="Ma J."/>
        </authorList>
    </citation>
    <scope>NUCLEOTIDE SEQUENCE [LARGE SCALE GENOMIC DNA]</scope>
    <source>
        <strain evidence="3">CCUG 48884</strain>
    </source>
</reference>
<name>A0ABW3WAV3_9RHOO</name>
<dbReference type="Pfam" id="PF03929">
    <property type="entry name" value="PepSY_TM"/>
    <property type="match status" value="1"/>
</dbReference>
<feature type="transmembrane region" description="Helical" evidence="1">
    <location>
        <begin position="12"/>
        <end position="33"/>
    </location>
</feature>
<organism evidence="2 3">
    <name type="scientific">Thauera mechernichensis</name>
    <dbReference type="NCBI Taxonomy" id="82788"/>
    <lineage>
        <taxon>Bacteria</taxon>
        <taxon>Pseudomonadati</taxon>
        <taxon>Pseudomonadota</taxon>
        <taxon>Betaproteobacteria</taxon>
        <taxon>Rhodocyclales</taxon>
        <taxon>Zoogloeaceae</taxon>
        <taxon>Thauera</taxon>
    </lineage>
</organism>
<accession>A0ABW3WAV3</accession>
<proteinExistence type="predicted"/>
<dbReference type="EMBL" id="JBHTMC010000010">
    <property type="protein sequence ID" value="MFD1263147.1"/>
    <property type="molecule type" value="Genomic_DNA"/>
</dbReference>
<evidence type="ECO:0000256" key="1">
    <source>
        <dbReference type="SAM" id="Phobius"/>
    </source>
</evidence>
<keyword evidence="1" id="KW-0472">Membrane</keyword>
<evidence type="ECO:0000313" key="3">
    <source>
        <dbReference type="Proteomes" id="UP001597158"/>
    </source>
</evidence>